<keyword evidence="3" id="KW-1133">Transmembrane helix</keyword>
<feature type="transmembrane region" description="Helical" evidence="3">
    <location>
        <begin position="130"/>
        <end position="155"/>
    </location>
</feature>
<keyword evidence="3" id="KW-0812">Transmembrane</keyword>
<keyword evidence="5" id="KW-0934">Plastid</keyword>
<dbReference type="GO" id="GO:0016740">
    <property type="term" value="F:transferase activity"/>
    <property type="evidence" value="ECO:0007669"/>
    <property type="project" value="UniProtKB-KW"/>
</dbReference>
<dbReference type="GO" id="GO:0006633">
    <property type="term" value="P:fatty acid biosynthetic process"/>
    <property type="evidence" value="ECO:0007669"/>
    <property type="project" value="TreeGrafter"/>
</dbReference>
<gene>
    <name evidence="5" type="primary">accD</name>
</gene>
<dbReference type="PANTHER" id="PTHR42995:SF5">
    <property type="entry name" value="ACETYL-COENZYME A CARBOXYLASE CARBOXYL TRANSFERASE SUBUNIT BETA, CHLOROPLASTIC"/>
    <property type="match status" value="1"/>
</dbReference>
<protein>
    <submittedName>
        <fullName evidence="5">Acetyl-CoA carboxylase carboxyltransferase beta subunit</fullName>
    </submittedName>
</protein>
<keyword evidence="1 5" id="KW-0808">Transferase</keyword>
<accession>A0A4Y6I4E2</accession>
<keyword evidence="3" id="KW-0472">Membrane</keyword>
<dbReference type="EMBL" id="MH325132">
    <property type="protein sequence ID" value="QDF64454.1"/>
    <property type="molecule type" value="Genomic_DNA"/>
</dbReference>
<dbReference type="PANTHER" id="PTHR42995">
    <property type="entry name" value="ACETYL-COENZYME A CARBOXYLASE CARBOXYL TRANSFERASE SUBUNIT BETA, CHLOROPLASTIC"/>
    <property type="match status" value="1"/>
</dbReference>
<name>A0A4Y6I4E2_9LAMI</name>
<feature type="transmembrane region" description="Helical" evidence="3">
    <location>
        <begin position="42"/>
        <end position="63"/>
    </location>
</feature>
<reference evidence="5" key="1">
    <citation type="submission" date="2018-05" db="EMBL/GenBank/DDBJ databases">
        <authorList>
            <person name="Khan A."/>
            <person name="Khan A.L."/>
            <person name="Asaf S."/>
            <person name="Al-Harrasi A."/>
        </authorList>
    </citation>
    <scope>NUCLEOTIDE SEQUENCE</scope>
</reference>
<keyword evidence="5" id="KW-0150">Chloroplast</keyword>
<feature type="domain" description="CoA carboxyltransferase N-terminal" evidence="4">
    <location>
        <begin position="232"/>
        <end position="342"/>
    </location>
</feature>
<dbReference type="Gene3D" id="3.90.226.10">
    <property type="entry name" value="2-enoyl-CoA Hydratase, Chain A, domain 1"/>
    <property type="match status" value="1"/>
</dbReference>
<dbReference type="GeneID" id="41040529"/>
<dbReference type="InterPro" id="IPR029045">
    <property type="entry name" value="ClpP/crotonase-like_dom_sf"/>
</dbReference>
<evidence type="ECO:0000259" key="4">
    <source>
        <dbReference type="PROSITE" id="PS50980"/>
    </source>
</evidence>
<dbReference type="InterPro" id="IPR011762">
    <property type="entry name" value="COA_CT_N"/>
</dbReference>
<evidence type="ECO:0000256" key="3">
    <source>
        <dbReference type="SAM" id="Phobius"/>
    </source>
</evidence>
<dbReference type="RefSeq" id="YP_009679098.1">
    <property type="nucleotide sequence ID" value="NC_044073.1"/>
</dbReference>
<evidence type="ECO:0000313" key="5">
    <source>
        <dbReference type="EMBL" id="QDF64454.1"/>
    </source>
</evidence>
<evidence type="ECO:0000256" key="2">
    <source>
        <dbReference type="ARBA" id="ARBA00022771"/>
    </source>
</evidence>
<dbReference type="GO" id="GO:0003989">
    <property type="term" value="F:acetyl-CoA carboxylase activity"/>
    <property type="evidence" value="ECO:0007669"/>
    <property type="project" value="TreeGrafter"/>
</dbReference>
<dbReference type="GO" id="GO:2001295">
    <property type="term" value="P:malonyl-CoA biosynthetic process"/>
    <property type="evidence" value="ECO:0007669"/>
    <property type="project" value="TreeGrafter"/>
</dbReference>
<feature type="transmembrane region" description="Helical" evidence="3">
    <location>
        <begin position="161"/>
        <end position="183"/>
    </location>
</feature>
<feature type="transmembrane region" description="Helical" evidence="3">
    <location>
        <begin position="100"/>
        <end position="123"/>
    </location>
</feature>
<proteinExistence type="predicted"/>
<keyword evidence="2" id="KW-0862">Zinc</keyword>
<evidence type="ECO:0000256" key="1">
    <source>
        <dbReference type="ARBA" id="ARBA00022679"/>
    </source>
</evidence>
<dbReference type="SUPFAM" id="SSF52096">
    <property type="entry name" value="ClpP/crotonase"/>
    <property type="match status" value="1"/>
</dbReference>
<keyword evidence="2" id="KW-0863">Zinc-finger</keyword>
<sequence>MTIHLLYFYTNYTNRGQEDSMERWYSMVFKKELERRYGIKKLTHNLCVNQWIVLVLLKIPVYVRTGLYMIRIKTFIVGVIVTVLVTVMLIISLASGTFAISSLMIPFLLGIVIGTVIPSILILKIRFLRLATIILFWVNWKVLFLVIAILVISIMDLRMKIPYPIVTCTILNLVGIITLRMVIIFGMMTSCIASYLQSQIYDTSVVSDSGDSAKSSDLTLRERSSDRDFSHLWVLCENCYELNYKQFLKSKMNICEQCGYHLQMSSSERIELSIDPDTWDPMDEDMFSLDAIGFSSETDDSDDSYQKDTELTEAIQTGVGQLNGIPVAIGVMDFDFLGGLYGIRSRGENYPFDWVRYQSLSTSYYSVCFGGGAHARGKFELDANGKNLICLICLSIKKKVILCINPHISYYWWGNRLFWYAGRYYYRRTKFLHCICGYKSNWRNNYGNSTRRFTSDRIFIRKGLIRPDCPPYSFKKRSGRVI</sequence>
<dbReference type="AlphaFoldDB" id="A0A4Y6I4E2"/>
<dbReference type="PROSITE" id="PS50980">
    <property type="entry name" value="COA_CT_NTER"/>
    <property type="match status" value="1"/>
</dbReference>
<dbReference type="GO" id="GO:0008270">
    <property type="term" value="F:zinc ion binding"/>
    <property type="evidence" value="ECO:0007669"/>
    <property type="project" value="UniProtKB-KW"/>
</dbReference>
<geneLocation type="chloroplast" evidence="5"/>
<organism evidence="5">
    <name type="scientific">Teucrium mascatense</name>
    <dbReference type="NCBI Taxonomy" id="2172029"/>
    <lineage>
        <taxon>Eukaryota</taxon>
        <taxon>Viridiplantae</taxon>
        <taxon>Streptophyta</taxon>
        <taxon>Embryophyta</taxon>
        <taxon>Tracheophyta</taxon>
        <taxon>Spermatophyta</taxon>
        <taxon>Magnoliopsida</taxon>
        <taxon>eudicotyledons</taxon>
        <taxon>Gunneridae</taxon>
        <taxon>Pentapetalae</taxon>
        <taxon>asterids</taxon>
        <taxon>lamiids</taxon>
        <taxon>Lamiales</taxon>
        <taxon>Lamiaceae</taxon>
        <taxon>Ajugoideae</taxon>
        <taxon>Teucrieae</taxon>
        <taxon>Teucrium</taxon>
    </lineage>
</organism>
<feature type="transmembrane region" description="Helical" evidence="3">
    <location>
        <begin position="75"/>
        <end position="94"/>
    </location>
</feature>
<keyword evidence="2" id="KW-0479">Metal-binding</keyword>